<dbReference type="SUPFAM" id="SSF53756">
    <property type="entry name" value="UDP-Glycosyltransferase/glycogen phosphorylase"/>
    <property type="match status" value="1"/>
</dbReference>
<dbReference type="Gene3D" id="3.40.50.2000">
    <property type="entry name" value="Glycogen Phosphorylase B"/>
    <property type="match status" value="2"/>
</dbReference>
<dbReference type="AlphaFoldDB" id="A0A2Z4FQH9"/>
<evidence type="ECO:0000313" key="3">
    <source>
        <dbReference type="EMBL" id="AWV91142.1"/>
    </source>
</evidence>
<evidence type="ECO:0000259" key="2">
    <source>
        <dbReference type="Pfam" id="PF00534"/>
    </source>
</evidence>
<dbReference type="PANTHER" id="PTHR46401:SF2">
    <property type="entry name" value="GLYCOSYLTRANSFERASE WBBK-RELATED"/>
    <property type="match status" value="1"/>
</dbReference>
<proteinExistence type="predicted"/>
<dbReference type="OrthoDB" id="9790710at2"/>
<protein>
    <recommendedName>
        <fullName evidence="2">Glycosyl transferase family 1 domain-containing protein</fullName>
    </recommendedName>
</protein>
<accession>A0A2Z4FQH9</accession>
<evidence type="ECO:0000313" key="4">
    <source>
        <dbReference type="Proteomes" id="UP000249799"/>
    </source>
</evidence>
<dbReference type="GO" id="GO:0009103">
    <property type="term" value="P:lipopolysaccharide biosynthetic process"/>
    <property type="evidence" value="ECO:0007669"/>
    <property type="project" value="TreeGrafter"/>
</dbReference>
<dbReference type="CDD" id="cd03801">
    <property type="entry name" value="GT4_PimA-like"/>
    <property type="match status" value="1"/>
</dbReference>
<dbReference type="Pfam" id="PF00534">
    <property type="entry name" value="Glycos_transf_1"/>
    <property type="match status" value="1"/>
</dbReference>
<feature type="domain" description="Glycosyl transferase family 1" evidence="2">
    <location>
        <begin position="190"/>
        <end position="343"/>
    </location>
</feature>
<dbReference type="RefSeq" id="WP_111337138.1">
    <property type="nucleotide sequence ID" value="NZ_CP030032.1"/>
</dbReference>
<organism evidence="3 4">
    <name type="scientific">Bradymonas sediminis</name>
    <dbReference type="NCBI Taxonomy" id="1548548"/>
    <lineage>
        <taxon>Bacteria</taxon>
        <taxon>Deltaproteobacteria</taxon>
        <taxon>Bradymonadales</taxon>
        <taxon>Bradymonadaceae</taxon>
        <taxon>Bradymonas</taxon>
    </lineage>
</organism>
<dbReference type="GO" id="GO:0016757">
    <property type="term" value="F:glycosyltransferase activity"/>
    <property type="evidence" value="ECO:0007669"/>
    <property type="project" value="InterPro"/>
</dbReference>
<gene>
    <name evidence="3" type="ORF">DN745_18140</name>
</gene>
<dbReference type="Proteomes" id="UP000249799">
    <property type="component" value="Chromosome"/>
</dbReference>
<dbReference type="EMBL" id="CP030032">
    <property type="protein sequence ID" value="AWV91142.1"/>
    <property type="molecule type" value="Genomic_DNA"/>
</dbReference>
<reference evidence="3 4" key="1">
    <citation type="submission" date="2018-06" db="EMBL/GenBank/DDBJ databases">
        <title>Lujinxingia sediminis gen. nov. sp. nov., a new facultative anaerobic member of the class Deltaproteobacteria, and proposal of Lujinxingaceae fam. nov.</title>
        <authorList>
            <person name="Guo L.-Y."/>
            <person name="Li C.-M."/>
            <person name="Wang S."/>
            <person name="Du Z.-J."/>
        </authorList>
    </citation>
    <scope>NUCLEOTIDE SEQUENCE [LARGE SCALE GENOMIC DNA]</scope>
    <source>
        <strain evidence="3 4">FA350</strain>
    </source>
</reference>
<sequence>MKNLLLIASYPPPIAGQSIATRMLVDYLKTQSATFELVDLSKKFNLGSPLLGVICRAGRVAGLPMEAWSRTRKWKKDAAVLFYLQLGQSPQAMLRDLPLLEFAHRKKWPIVLHVHGGSFRVAYDRAPGLLRILVKRALNRADKIIVLSESLKVMFDGLVDDNKLAVVANGAEQSLVKYARKLKPKPESAEGMRVLFVSNLIKSKGYQTVLEAALLAQQQKLPLHFVLAGHITETTTVHPDVFIEQHNLKNVEFLGPVHGQEKLGLFENADIFVLPISFETEGQPISIIEAMHFGLPVITTRKGGIPDIVKDRENGLIIDPKSPIQLVDALKDMLVNKELRRAISLHNSREAQELYTAEVHGKTMCDLFESI</sequence>
<name>A0A2Z4FQH9_9DELT</name>
<dbReference type="InterPro" id="IPR001296">
    <property type="entry name" value="Glyco_trans_1"/>
</dbReference>
<dbReference type="KEGG" id="bsed:DN745_18140"/>
<dbReference type="PANTHER" id="PTHR46401">
    <property type="entry name" value="GLYCOSYLTRANSFERASE WBBK-RELATED"/>
    <property type="match status" value="1"/>
</dbReference>
<evidence type="ECO:0000256" key="1">
    <source>
        <dbReference type="ARBA" id="ARBA00022679"/>
    </source>
</evidence>
<keyword evidence="1" id="KW-0808">Transferase</keyword>
<keyword evidence="4" id="KW-1185">Reference proteome</keyword>